<feature type="active site" evidence="7">
    <location>
        <position position="275"/>
    </location>
</feature>
<dbReference type="RefSeq" id="WP_184997455.1">
    <property type="nucleotide sequence ID" value="NZ_BOMK01000045.1"/>
</dbReference>
<feature type="binding site" evidence="8">
    <location>
        <position position="256"/>
    </location>
    <ligand>
        <name>Zn(2+)</name>
        <dbReference type="ChEBI" id="CHEBI:29105"/>
    </ligand>
</feature>
<dbReference type="PRINTS" id="PR00714">
    <property type="entry name" value="MAN6PISMRASE"/>
</dbReference>
<evidence type="ECO:0000259" key="10">
    <source>
        <dbReference type="Pfam" id="PF20511"/>
    </source>
</evidence>
<dbReference type="PIRSF" id="PIRSF001480">
    <property type="entry name" value="Mannose-6-phosphate_isomerase"/>
    <property type="match status" value="1"/>
</dbReference>
<keyword evidence="5 8" id="KW-0862">Zinc</keyword>
<organism evidence="11 12">
    <name type="scientific">Actinoplanes digitatis</name>
    <dbReference type="NCBI Taxonomy" id="1868"/>
    <lineage>
        <taxon>Bacteria</taxon>
        <taxon>Bacillati</taxon>
        <taxon>Actinomycetota</taxon>
        <taxon>Actinomycetes</taxon>
        <taxon>Micromonosporales</taxon>
        <taxon>Micromonosporaceae</taxon>
        <taxon>Actinoplanes</taxon>
    </lineage>
</organism>
<accession>A0A7W7MU07</accession>
<dbReference type="InterPro" id="IPR001250">
    <property type="entry name" value="Man6P_Isoase-1"/>
</dbReference>
<evidence type="ECO:0000256" key="3">
    <source>
        <dbReference type="ARBA" id="ARBA00011956"/>
    </source>
</evidence>
<keyword evidence="12" id="KW-1185">Reference proteome</keyword>
<evidence type="ECO:0000256" key="5">
    <source>
        <dbReference type="ARBA" id="ARBA00022833"/>
    </source>
</evidence>
<dbReference type="GO" id="GO:0005975">
    <property type="term" value="P:carbohydrate metabolic process"/>
    <property type="evidence" value="ECO:0007669"/>
    <property type="project" value="InterPro"/>
</dbReference>
<name>A0A7W7MU07_9ACTN</name>
<evidence type="ECO:0000256" key="1">
    <source>
        <dbReference type="ARBA" id="ARBA00000757"/>
    </source>
</evidence>
<dbReference type="PANTHER" id="PTHR10309">
    <property type="entry name" value="MANNOSE-6-PHOSPHATE ISOMERASE"/>
    <property type="match status" value="1"/>
</dbReference>
<dbReference type="PANTHER" id="PTHR10309:SF0">
    <property type="entry name" value="MANNOSE-6-PHOSPHATE ISOMERASE"/>
    <property type="match status" value="1"/>
</dbReference>
<evidence type="ECO:0000313" key="11">
    <source>
        <dbReference type="EMBL" id="MBB4766327.1"/>
    </source>
</evidence>
<feature type="region of interest" description="Disordered" evidence="9">
    <location>
        <begin position="25"/>
        <end position="54"/>
    </location>
</feature>
<feature type="domain" description="Phosphomannose isomerase type I catalytic" evidence="10">
    <location>
        <begin position="4"/>
        <end position="148"/>
    </location>
</feature>
<dbReference type="Gene3D" id="1.10.441.10">
    <property type="entry name" value="Phosphomannose Isomerase, domain 2"/>
    <property type="match status" value="1"/>
</dbReference>
<dbReference type="Proteomes" id="UP000578112">
    <property type="component" value="Unassembled WGS sequence"/>
</dbReference>
<dbReference type="InterPro" id="IPR011051">
    <property type="entry name" value="RmlC_Cupin_sf"/>
</dbReference>
<dbReference type="CDD" id="cd07011">
    <property type="entry name" value="cupin_PMI_type_I_N"/>
    <property type="match status" value="1"/>
</dbReference>
<dbReference type="EMBL" id="JACHNH010000001">
    <property type="protein sequence ID" value="MBB4766327.1"/>
    <property type="molecule type" value="Genomic_DNA"/>
</dbReference>
<dbReference type="Pfam" id="PF20511">
    <property type="entry name" value="PMI_typeI_cat"/>
    <property type="match status" value="1"/>
</dbReference>
<evidence type="ECO:0000256" key="8">
    <source>
        <dbReference type="PIRSR" id="PIRSR001480-2"/>
    </source>
</evidence>
<keyword evidence="4 8" id="KW-0479">Metal-binding</keyword>
<evidence type="ECO:0000256" key="2">
    <source>
        <dbReference type="ARBA" id="ARBA00010772"/>
    </source>
</evidence>
<comment type="catalytic activity">
    <reaction evidence="1">
        <text>D-mannose 6-phosphate = D-fructose 6-phosphate</text>
        <dbReference type="Rhea" id="RHEA:12356"/>
        <dbReference type="ChEBI" id="CHEBI:58735"/>
        <dbReference type="ChEBI" id="CHEBI:61527"/>
        <dbReference type="EC" id="5.3.1.8"/>
    </reaction>
</comment>
<feature type="binding site" evidence="8">
    <location>
        <position position="100"/>
    </location>
    <ligand>
        <name>Zn(2+)</name>
        <dbReference type="ChEBI" id="CHEBI:29105"/>
    </ligand>
</feature>
<dbReference type="GO" id="GO:0009298">
    <property type="term" value="P:GDP-mannose biosynthetic process"/>
    <property type="evidence" value="ECO:0007669"/>
    <property type="project" value="InterPro"/>
</dbReference>
<reference evidence="11 12" key="1">
    <citation type="submission" date="2020-08" db="EMBL/GenBank/DDBJ databases">
        <title>Sequencing the genomes of 1000 actinobacteria strains.</title>
        <authorList>
            <person name="Klenk H.-P."/>
        </authorList>
    </citation>
    <scope>NUCLEOTIDE SEQUENCE [LARGE SCALE GENOMIC DNA]</scope>
    <source>
        <strain evidence="11 12">DSM 43149</strain>
    </source>
</reference>
<dbReference type="NCBIfam" id="TIGR00218">
    <property type="entry name" value="manA"/>
    <property type="match status" value="1"/>
</dbReference>
<dbReference type="GO" id="GO:0005829">
    <property type="term" value="C:cytosol"/>
    <property type="evidence" value="ECO:0007669"/>
    <property type="project" value="TreeGrafter"/>
</dbReference>
<gene>
    <name evidence="11" type="ORF">BJ971_006883</name>
</gene>
<keyword evidence="6 11" id="KW-0413">Isomerase</keyword>
<dbReference type="EC" id="5.3.1.8" evidence="3"/>
<protein>
    <recommendedName>
        <fullName evidence="3">mannose-6-phosphate isomerase</fullName>
        <ecNumber evidence="3">5.3.1.8</ecNumber>
    </recommendedName>
</protein>
<comment type="caution">
    <text evidence="11">The sequence shown here is derived from an EMBL/GenBank/DDBJ whole genome shotgun (WGS) entry which is preliminary data.</text>
</comment>
<proteinExistence type="inferred from homology"/>
<dbReference type="GO" id="GO:0004476">
    <property type="term" value="F:mannose-6-phosphate isomerase activity"/>
    <property type="evidence" value="ECO:0007669"/>
    <property type="project" value="UniProtKB-EC"/>
</dbReference>
<dbReference type="Gene3D" id="2.60.120.10">
    <property type="entry name" value="Jelly Rolls"/>
    <property type="match status" value="2"/>
</dbReference>
<sequence length="395" mass="41451">MAAVFPLRGVVRPYAWGSRTSIAELQGRPSPSETPEAELWLGAHPGDPSTVTGPDGPVSLATLIEDDPKGQLGADVVDEFGARLPYLMKVLAAAAPLSLQAHPDADYAKRAYAAQEADPEAPRNYTDAHHKPEMLVALTPFDALCGFRAPDVSAALLADLNIPRLAPVVAALRAGPAGLRDAVRALLTWPAADRPALIDEVVAAARSAVPATRGHELAIDLAGHYPGDPGVLVALLLNHVRLAPGEAIWMPAGNLHAYLRGTGIEIMAASDNVLRGGLTPKRVDVEELLRVLRFEVLDDPILPATEVAPGVRTWQVPVREFALYRMTLTPTTPPLRLPGTGPRIVLGTRGDVFVAEAIDGTPAEVVPGTAAYVPAQTGPATVAGVGEIFVACPAT</sequence>
<evidence type="ECO:0000256" key="6">
    <source>
        <dbReference type="ARBA" id="ARBA00023235"/>
    </source>
</evidence>
<dbReference type="InterPro" id="IPR014710">
    <property type="entry name" value="RmlC-like_jellyroll"/>
</dbReference>
<comment type="cofactor">
    <cofactor evidence="8">
        <name>Zn(2+)</name>
        <dbReference type="ChEBI" id="CHEBI:29105"/>
    </cofactor>
    <text evidence="8">Binds 1 zinc ion per subunit.</text>
</comment>
<evidence type="ECO:0000313" key="12">
    <source>
        <dbReference type="Proteomes" id="UP000578112"/>
    </source>
</evidence>
<dbReference type="SUPFAM" id="SSF51182">
    <property type="entry name" value="RmlC-like cupins"/>
    <property type="match status" value="1"/>
</dbReference>
<feature type="binding site" evidence="8">
    <location>
        <position position="102"/>
    </location>
    <ligand>
        <name>Zn(2+)</name>
        <dbReference type="ChEBI" id="CHEBI:29105"/>
    </ligand>
</feature>
<dbReference type="InterPro" id="IPR016305">
    <property type="entry name" value="Mannose-6-P_Isomerase"/>
</dbReference>
<evidence type="ECO:0000256" key="4">
    <source>
        <dbReference type="ARBA" id="ARBA00022723"/>
    </source>
</evidence>
<comment type="similarity">
    <text evidence="2">Belongs to the mannose-6-phosphate isomerase type 1 family.</text>
</comment>
<feature type="binding site" evidence="8">
    <location>
        <position position="133"/>
    </location>
    <ligand>
        <name>Zn(2+)</name>
        <dbReference type="ChEBI" id="CHEBI:29105"/>
    </ligand>
</feature>
<dbReference type="InterPro" id="IPR046457">
    <property type="entry name" value="PMI_typeI_cat"/>
</dbReference>
<evidence type="ECO:0000256" key="7">
    <source>
        <dbReference type="PIRSR" id="PIRSR001480-1"/>
    </source>
</evidence>
<dbReference type="AlphaFoldDB" id="A0A7W7MU07"/>
<dbReference type="GO" id="GO:0008270">
    <property type="term" value="F:zinc ion binding"/>
    <property type="evidence" value="ECO:0007669"/>
    <property type="project" value="InterPro"/>
</dbReference>
<evidence type="ECO:0000256" key="9">
    <source>
        <dbReference type="SAM" id="MobiDB-lite"/>
    </source>
</evidence>